<reference evidence="2 3" key="1">
    <citation type="submission" date="2018-06" db="EMBL/GenBank/DDBJ databases">
        <authorList>
            <consortium name="Pathogen Informatics"/>
            <person name="Doyle S."/>
        </authorList>
    </citation>
    <scope>NUCLEOTIDE SEQUENCE [LARGE SCALE GENOMIC DNA]</scope>
    <source>
        <strain evidence="3">NCTC 11391</strain>
    </source>
</reference>
<dbReference type="InterPro" id="IPR024234">
    <property type="entry name" value="DUF3801"/>
</dbReference>
<evidence type="ECO:0000256" key="1">
    <source>
        <dbReference type="SAM" id="MobiDB-lite"/>
    </source>
</evidence>
<evidence type="ECO:0000313" key="2">
    <source>
        <dbReference type="EMBL" id="SUN37171.1"/>
    </source>
</evidence>
<dbReference type="Pfam" id="PF12687">
    <property type="entry name" value="DUF3801"/>
    <property type="match status" value="1"/>
</dbReference>
<sequence>MDQKEITNRFTQVSLRTGEELFKMMAYLAQGTAEWVKAKREKRLSTGEKDVHTFMEHAKGNKAYLQFAQSELNLTKLKNELKKYHINFAFEELEDGKVNVWFKARDQKVLEAACEKVKNTILKDPKKVLDKVAKKETDKPLKEQIKEAKDTVKNMMSKGAKKPKLDKMKGKGK</sequence>
<dbReference type="RefSeq" id="WP_115325151.1">
    <property type="nucleotide sequence ID" value="NZ_UHFA01000002.1"/>
</dbReference>
<proteinExistence type="predicted"/>
<gene>
    <name evidence="2" type="ORF">NCTC11391_01952</name>
</gene>
<dbReference type="EMBL" id="UHFA01000002">
    <property type="protein sequence ID" value="SUN37171.1"/>
    <property type="molecule type" value="Genomic_DNA"/>
</dbReference>
<keyword evidence="3" id="KW-1185">Reference proteome</keyword>
<feature type="compositionally biased region" description="Basic and acidic residues" evidence="1">
    <location>
        <begin position="163"/>
        <end position="173"/>
    </location>
</feature>
<name>A0A380JFP9_STRDO</name>
<feature type="region of interest" description="Disordered" evidence="1">
    <location>
        <begin position="149"/>
        <end position="173"/>
    </location>
</feature>
<evidence type="ECO:0000313" key="3">
    <source>
        <dbReference type="Proteomes" id="UP000254082"/>
    </source>
</evidence>
<organism evidence="2 3">
    <name type="scientific">Streptococcus downei MFe28</name>
    <dbReference type="NCBI Taxonomy" id="764290"/>
    <lineage>
        <taxon>Bacteria</taxon>
        <taxon>Bacillati</taxon>
        <taxon>Bacillota</taxon>
        <taxon>Bacilli</taxon>
        <taxon>Lactobacillales</taxon>
        <taxon>Streptococcaceae</taxon>
        <taxon>Streptococcus</taxon>
    </lineage>
</organism>
<accession>A0A380JFP9</accession>
<dbReference type="Proteomes" id="UP000254082">
    <property type="component" value="Unassembled WGS sequence"/>
</dbReference>
<dbReference type="AlphaFoldDB" id="A0A380JFP9"/>
<protein>
    <submittedName>
        <fullName evidence="2">Conjugative transposon protein</fullName>
    </submittedName>
</protein>